<comment type="caution">
    <text evidence="11">The sequence shown here is derived from an EMBL/GenBank/DDBJ whole genome shotgun (WGS) entry which is preliminary data.</text>
</comment>
<dbReference type="PANTHER" id="PTHR40038">
    <property type="entry name" value="MEMBRANE-ASSOCIATED PROTEIN TCAA"/>
    <property type="match status" value="1"/>
</dbReference>
<feature type="domain" description="YvbJ-like NTF2-like" evidence="10">
    <location>
        <begin position="330"/>
        <end position="443"/>
    </location>
</feature>
<feature type="domain" description="TcaA second" evidence="7">
    <location>
        <begin position="76"/>
        <end position="160"/>
    </location>
</feature>
<evidence type="ECO:0000256" key="6">
    <source>
        <dbReference type="SAM" id="Phobius"/>
    </source>
</evidence>
<keyword evidence="3 6" id="KW-0812">Transmembrane</keyword>
<evidence type="ECO:0000256" key="1">
    <source>
        <dbReference type="ARBA" id="ARBA00004162"/>
    </source>
</evidence>
<evidence type="ECO:0000259" key="8">
    <source>
        <dbReference type="Pfam" id="PF22819"/>
    </source>
</evidence>
<dbReference type="InterPro" id="IPR054528">
    <property type="entry name" value="TcaA_5th"/>
</dbReference>
<feature type="domain" description="TcaA protein NTF2-like" evidence="8">
    <location>
        <begin position="483"/>
        <end position="594"/>
    </location>
</feature>
<evidence type="ECO:0000313" key="11">
    <source>
        <dbReference type="EMBL" id="GGN64173.1"/>
    </source>
</evidence>
<dbReference type="GO" id="GO:0005886">
    <property type="term" value="C:plasma membrane"/>
    <property type="evidence" value="ECO:0007669"/>
    <property type="project" value="UniProtKB-SubCell"/>
</dbReference>
<evidence type="ECO:0000256" key="4">
    <source>
        <dbReference type="ARBA" id="ARBA00022989"/>
    </source>
</evidence>
<comment type="subcellular location">
    <subcellularLocation>
        <location evidence="1">Cell membrane</location>
        <topology evidence="1">Single-pass membrane protein</topology>
    </subcellularLocation>
</comment>
<dbReference type="Pfam" id="PF22820">
    <property type="entry name" value="TcaA_3rd_4th"/>
    <property type="match status" value="1"/>
</dbReference>
<dbReference type="AlphaFoldDB" id="A0A917Y2W2"/>
<dbReference type="RefSeq" id="WP_188858766.1">
    <property type="nucleotide sequence ID" value="NZ_BMOS01000030.1"/>
</dbReference>
<dbReference type="PANTHER" id="PTHR40038:SF1">
    <property type="entry name" value="MEMBRANE-ASSOCIATED PROTEIN TCAA"/>
    <property type="match status" value="1"/>
</dbReference>
<feature type="transmembrane region" description="Helical" evidence="6">
    <location>
        <begin position="51"/>
        <end position="70"/>
    </location>
</feature>
<feature type="domain" description="TcaA 4th" evidence="9">
    <location>
        <begin position="256"/>
        <end position="317"/>
    </location>
</feature>
<organism evidence="11 12">
    <name type="scientific">Oceanobacillus indicireducens</name>
    <dbReference type="NCBI Taxonomy" id="1004261"/>
    <lineage>
        <taxon>Bacteria</taxon>
        <taxon>Bacillati</taxon>
        <taxon>Bacillota</taxon>
        <taxon>Bacilli</taxon>
        <taxon>Bacillales</taxon>
        <taxon>Bacillaceae</taxon>
        <taxon>Oceanobacillus</taxon>
    </lineage>
</organism>
<evidence type="ECO:0000259" key="7">
    <source>
        <dbReference type="Pfam" id="PF22813"/>
    </source>
</evidence>
<name>A0A917Y2W2_9BACI</name>
<evidence type="ECO:0000256" key="2">
    <source>
        <dbReference type="ARBA" id="ARBA00022475"/>
    </source>
</evidence>
<keyword evidence="4 6" id="KW-1133">Transmembrane helix</keyword>
<dbReference type="Pfam" id="PF25155">
    <property type="entry name" value="NTF2_YvbJ"/>
    <property type="match status" value="1"/>
</dbReference>
<evidence type="ECO:0000313" key="12">
    <source>
        <dbReference type="Proteomes" id="UP000624041"/>
    </source>
</evidence>
<gene>
    <name evidence="11" type="ORF">GCM10007971_31770</name>
</gene>
<evidence type="ECO:0000256" key="3">
    <source>
        <dbReference type="ARBA" id="ARBA00022692"/>
    </source>
</evidence>
<dbReference type="InterPro" id="IPR054529">
    <property type="entry name" value="TcaA_2nd"/>
</dbReference>
<keyword evidence="12" id="KW-1185">Reference proteome</keyword>
<evidence type="ECO:0008006" key="13">
    <source>
        <dbReference type="Google" id="ProtNLM"/>
    </source>
</evidence>
<keyword evidence="5 6" id="KW-0472">Membrane</keyword>
<dbReference type="InterPro" id="IPR054530">
    <property type="entry name" value="TcaA_4th"/>
</dbReference>
<dbReference type="Pfam" id="PF22813">
    <property type="entry name" value="TcaA_2nd"/>
    <property type="match status" value="1"/>
</dbReference>
<keyword evidence="2" id="KW-1003">Cell membrane</keyword>
<accession>A0A917Y2W2</accession>
<evidence type="ECO:0000259" key="10">
    <source>
        <dbReference type="Pfam" id="PF25155"/>
    </source>
</evidence>
<protein>
    <recommendedName>
        <fullName evidence="13">Zinc ribbon domain-containing protein</fullName>
    </recommendedName>
</protein>
<dbReference type="Pfam" id="PF22819">
    <property type="entry name" value="TcaA_5th"/>
    <property type="match status" value="1"/>
</dbReference>
<sequence length="595" mass="67274">MEKYCQECGEAIDESLNFCQNCGHKLHASSAQGTLIPPKKQPRTYSKKQKIIIGAAAALLVIMIGGYTWGKSYFSPEKTAERFITAIIDEDYEKVQDMTRMQGESISQAEAEALIALAKDEAHYINIETTNLEDFSYQNDLMKLTENGKHLFIFPKYLFSLVPQYADFNLPFENIETTFNEETFPAKKNDERNIVYGPLAPGKYTIHSTYSGELTEAESEDVVILGDSSSDTVYQDIQLDAESTTFHLYNENGSPIKNAYMEVNEEQIPFDESLNIEAFGPLNLDGSVTATPIIETEWGKVTLDEIKIEEDYYELTLNTVSKELMDHLSEVILLYGEEYVEAHAANDATIFTAVTENVRENFQDDFSYNIEYGKNFTGQLDKIEINYDELTFYDKNEVSVPANFHFTASTFHSDEQPDLEERIDTVALRIIFDAEEDKWLIDEANSYGMFSNTDFEATETLEGSQELHQAAKSASKPASNDVDAQVEEATLNYIYNLVEAINADDYELVRPYIKDDSALHGMQVDLVDRLAESGMKQEVIDATVTNIEEDGDAWIVTTDETIKKIYNSGEEETSDYNWKYTVESDGDGVSLTNIE</sequence>
<evidence type="ECO:0000259" key="9">
    <source>
        <dbReference type="Pfam" id="PF22820"/>
    </source>
</evidence>
<dbReference type="Proteomes" id="UP000624041">
    <property type="component" value="Unassembled WGS sequence"/>
</dbReference>
<reference evidence="11" key="1">
    <citation type="journal article" date="2014" name="Int. J. Syst. Evol. Microbiol.">
        <title>Complete genome sequence of Corynebacterium casei LMG S-19264T (=DSM 44701T), isolated from a smear-ripened cheese.</title>
        <authorList>
            <consortium name="US DOE Joint Genome Institute (JGI-PGF)"/>
            <person name="Walter F."/>
            <person name="Albersmeier A."/>
            <person name="Kalinowski J."/>
            <person name="Ruckert C."/>
        </authorList>
    </citation>
    <scope>NUCLEOTIDE SEQUENCE</scope>
    <source>
        <strain evidence="11">JCM 17251</strain>
    </source>
</reference>
<reference evidence="11" key="2">
    <citation type="submission" date="2020-09" db="EMBL/GenBank/DDBJ databases">
        <authorList>
            <person name="Sun Q."/>
            <person name="Ohkuma M."/>
        </authorList>
    </citation>
    <scope>NUCLEOTIDE SEQUENCE</scope>
    <source>
        <strain evidence="11">JCM 17251</strain>
    </source>
</reference>
<dbReference type="InterPro" id="IPR056902">
    <property type="entry name" value="NTF2_YvbJ"/>
</dbReference>
<dbReference type="EMBL" id="BMOS01000030">
    <property type="protein sequence ID" value="GGN64173.1"/>
    <property type="molecule type" value="Genomic_DNA"/>
</dbReference>
<proteinExistence type="predicted"/>
<evidence type="ECO:0000256" key="5">
    <source>
        <dbReference type="ARBA" id="ARBA00023136"/>
    </source>
</evidence>